<dbReference type="SUPFAM" id="SSF46785">
    <property type="entry name" value="Winged helix' DNA-binding domain"/>
    <property type="match status" value="1"/>
</dbReference>
<dbReference type="Pfam" id="PF01047">
    <property type="entry name" value="MarR"/>
    <property type="match status" value="1"/>
</dbReference>
<dbReference type="PROSITE" id="PS50995">
    <property type="entry name" value="HTH_MARR_2"/>
    <property type="match status" value="1"/>
</dbReference>
<feature type="domain" description="HTH marR-type" evidence="1">
    <location>
        <begin position="14"/>
        <end position="142"/>
    </location>
</feature>
<keyword evidence="3" id="KW-1185">Reference proteome</keyword>
<dbReference type="Gene3D" id="1.10.10.10">
    <property type="entry name" value="Winged helix-like DNA-binding domain superfamily/Winged helix DNA-binding domain"/>
    <property type="match status" value="1"/>
</dbReference>
<dbReference type="PRINTS" id="PR00598">
    <property type="entry name" value="HTHMARR"/>
</dbReference>
<comment type="caution">
    <text evidence="2">The sequence shown here is derived from an EMBL/GenBank/DDBJ whole genome shotgun (WGS) entry which is preliminary data.</text>
</comment>
<accession>A0ABN0ZHK8</accession>
<gene>
    <name evidence="2" type="ORF">GCM10010361_09930</name>
</gene>
<evidence type="ECO:0000259" key="1">
    <source>
        <dbReference type="PROSITE" id="PS50995"/>
    </source>
</evidence>
<reference evidence="2 3" key="1">
    <citation type="journal article" date="2019" name="Int. J. Syst. Evol. Microbiol.">
        <title>The Global Catalogue of Microorganisms (GCM) 10K type strain sequencing project: providing services to taxonomists for standard genome sequencing and annotation.</title>
        <authorList>
            <consortium name="The Broad Institute Genomics Platform"/>
            <consortium name="The Broad Institute Genome Sequencing Center for Infectious Disease"/>
            <person name="Wu L."/>
            <person name="Ma J."/>
        </authorList>
    </citation>
    <scope>NUCLEOTIDE SEQUENCE [LARGE SCALE GENOMIC DNA]</scope>
    <source>
        <strain evidence="2 3">JCM 4805</strain>
    </source>
</reference>
<dbReference type="InterPro" id="IPR000835">
    <property type="entry name" value="HTH_MarR-typ"/>
</dbReference>
<dbReference type="PANTHER" id="PTHR33164:SF43">
    <property type="entry name" value="HTH-TYPE TRANSCRIPTIONAL REPRESSOR YETL"/>
    <property type="match status" value="1"/>
</dbReference>
<dbReference type="InterPro" id="IPR039422">
    <property type="entry name" value="MarR/SlyA-like"/>
</dbReference>
<dbReference type="SMART" id="SM00347">
    <property type="entry name" value="HTH_MARR"/>
    <property type="match status" value="1"/>
</dbReference>
<dbReference type="InterPro" id="IPR036390">
    <property type="entry name" value="WH_DNA-bd_sf"/>
</dbReference>
<protein>
    <submittedName>
        <fullName evidence="2">MarR family transcriptional regulator</fullName>
    </submittedName>
</protein>
<evidence type="ECO:0000313" key="3">
    <source>
        <dbReference type="Proteomes" id="UP001500909"/>
    </source>
</evidence>
<dbReference type="PANTHER" id="PTHR33164">
    <property type="entry name" value="TRANSCRIPTIONAL REGULATOR, MARR FAMILY"/>
    <property type="match status" value="1"/>
</dbReference>
<dbReference type="InterPro" id="IPR036388">
    <property type="entry name" value="WH-like_DNA-bd_sf"/>
</dbReference>
<dbReference type="RefSeq" id="WP_346093299.1">
    <property type="nucleotide sequence ID" value="NZ_BAAABY010000009.1"/>
</dbReference>
<dbReference type="Proteomes" id="UP001500909">
    <property type="component" value="Unassembled WGS sequence"/>
</dbReference>
<proteinExistence type="predicted"/>
<dbReference type="EMBL" id="BAAABY010000009">
    <property type="protein sequence ID" value="GAA0448040.1"/>
    <property type="molecule type" value="Genomic_DNA"/>
</dbReference>
<evidence type="ECO:0000313" key="2">
    <source>
        <dbReference type="EMBL" id="GAA0448040.1"/>
    </source>
</evidence>
<organism evidence="2 3">
    <name type="scientific">Streptomyces olivaceiscleroticus</name>
    <dbReference type="NCBI Taxonomy" id="68245"/>
    <lineage>
        <taxon>Bacteria</taxon>
        <taxon>Bacillati</taxon>
        <taxon>Actinomycetota</taxon>
        <taxon>Actinomycetes</taxon>
        <taxon>Kitasatosporales</taxon>
        <taxon>Streptomycetaceae</taxon>
        <taxon>Streptomyces</taxon>
    </lineage>
</organism>
<sequence length="144" mass="16624">MTSQGNRSPDVQLERDVCKLVHRFAQRLDVHVRRVAESLGITATQVVALRELTEPITARELANRMVCEPSNVTFVLDRLERQGLLRREPHPSDRRAKRIVLTPEGLRYRDEVLQRLSEHSPLTSLTDFQQDALRNLLRTLVAEH</sequence>
<name>A0ABN0ZHK8_9ACTN</name>